<dbReference type="AlphaFoldDB" id="A0AAD2CJF2"/>
<keyword evidence="2" id="KW-1185">Reference proteome</keyword>
<protein>
    <submittedName>
        <fullName evidence="1">Uncharacterized protein</fullName>
    </submittedName>
</protein>
<proteinExistence type="predicted"/>
<comment type="caution">
    <text evidence="1">The sequence shown here is derived from an EMBL/GenBank/DDBJ whole genome shotgun (WGS) entry which is preliminary data.</text>
</comment>
<evidence type="ECO:0000313" key="1">
    <source>
        <dbReference type="EMBL" id="CAJ1935799.1"/>
    </source>
</evidence>
<dbReference type="Proteomes" id="UP001295423">
    <property type="component" value="Unassembled WGS sequence"/>
</dbReference>
<name>A0AAD2CJF2_9STRA</name>
<gene>
    <name evidence="1" type="ORF">CYCCA115_LOCUS4910</name>
</gene>
<organism evidence="1 2">
    <name type="scientific">Cylindrotheca closterium</name>
    <dbReference type="NCBI Taxonomy" id="2856"/>
    <lineage>
        <taxon>Eukaryota</taxon>
        <taxon>Sar</taxon>
        <taxon>Stramenopiles</taxon>
        <taxon>Ochrophyta</taxon>
        <taxon>Bacillariophyta</taxon>
        <taxon>Bacillariophyceae</taxon>
        <taxon>Bacillariophycidae</taxon>
        <taxon>Bacillariales</taxon>
        <taxon>Bacillariaceae</taxon>
        <taxon>Cylindrotheca</taxon>
    </lineage>
</organism>
<reference evidence="1" key="1">
    <citation type="submission" date="2023-08" db="EMBL/GenBank/DDBJ databases">
        <authorList>
            <person name="Audoor S."/>
            <person name="Bilcke G."/>
        </authorList>
    </citation>
    <scope>NUCLEOTIDE SEQUENCE</scope>
</reference>
<evidence type="ECO:0000313" key="2">
    <source>
        <dbReference type="Proteomes" id="UP001295423"/>
    </source>
</evidence>
<dbReference type="EMBL" id="CAKOGP040000513">
    <property type="protein sequence ID" value="CAJ1935799.1"/>
    <property type="molecule type" value="Genomic_DNA"/>
</dbReference>
<accession>A0AAD2CJF2</accession>
<sequence length="120" mass="13618">MFPDSHATIIAEIERQKHATTLEKHNIDTKAYRGGLWKTCENWNNIGLLDGHRLSGYAQTSANKKICDQATFDGISIAFCVKDVTCFDNFKCKVSISNFLWNPDLVCLAHKNAFLPPEEW</sequence>